<dbReference type="OrthoDB" id="2748701at2759"/>
<dbReference type="AlphaFoldDB" id="A0A9P3GQ02"/>
<evidence type="ECO:0000313" key="1">
    <source>
        <dbReference type="EMBL" id="GJE99617.1"/>
    </source>
</evidence>
<evidence type="ECO:0000313" key="2">
    <source>
        <dbReference type="Proteomes" id="UP000703269"/>
    </source>
</evidence>
<dbReference type="EMBL" id="BPQB01000114">
    <property type="protein sequence ID" value="GJE99617.1"/>
    <property type="molecule type" value="Genomic_DNA"/>
</dbReference>
<gene>
    <name evidence="1" type="ORF">PsYK624_158880</name>
</gene>
<organism evidence="1 2">
    <name type="scientific">Phanerochaete sordida</name>
    <dbReference type="NCBI Taxonomy" id="48140"/>
    <lineage>
        <taxon>Eukaryota</taxon>
        <taxon>Fungi</taxon>
        <taxon>Dikarya</taxon>
        <taxon>Basidiomycota</taxon>
        <taxon>Agaricomycotina</taxon>
        <taxon>Agaricomycetes</taxon>
        <taxon>Polyporales</taxon>
        <taxon>Phanerochaetaceae</taxon>
        <taxon>Phanerochaete</taxon>
    </lineage>
</organism>
<proteinExistence type="predicted"/>
<protein>
    <submittedName>
        <fullName evidence="1">Uncharacterized protein</fullName>
    </submittedName>
</protein>
<sequence>MNHFAIETWLQVLKLACTDGGYTGRSLSLVCRKMRDIVEPIRFQTVSLVDAKKLKAFVRIIDARNMSASIHHLLIFTNPRTEGDDKGRPISVDYPEEQRRVAELRQIIDKLLSVAAPHVRTLVIQEFRYHLLSSDFTFPVLHDLTIDEADFDSLPDRSHFPSLRRLHVSSYSAVRERDFWSALAHFAPALTHLSLSGVSQDTEISSYLRVLLRIPAGKWPDNLVILGADSEYGADICPADDGDSEAAAVAERLPVLRHVVVQPLDYQNQYDGWCGTGRLKHAVMMKGLRSIAEASARGEGVGKLRLMPEGLEYAFGDAWEDWRDLMDGGVGPWASGHEGNM</sequence>
<keyword evidence="2" id="KW-1185">Reference proteome</keyword>
<reference evidence="1 2" key="1">
    <citation type="submission" date="2021-08" db="EMBL/GenBank/DDBJ databases">
        <title>Draft Genome Sequence of Phanerochaete sordida strain YK-624.</title>
        <authorList>
            <person name="Mori T."/>
            <person name="Dohra H."/>
            <person name="Suzuki T."/>
            <person name="Kawagishi H."/>
            <person name="Hirai H."/>
        </authorList>
    </citation>
    <scope>NUCLEOTIDE SEQUENCE [LARGE SCALE GENOMIC DNA]</scope>
    <source>
        <strain evidence="1 2">YK-624</strain>
    </source>
</reference>
<accession>A0A9P3GQ02</accession>
<name>A0A9P3GQ02_9APHY</name>
<dbReference type="Proteomes" id="UP000703269">
    <property type="component" value="Unassembled WGS sequence"/>
</dbReference>
<comment type="caution">
    <text evidence="1">The sequence shown here is derived from an EMBL/GenBank/DDBJ whole genome shotgun (WGS) entry which is preliminary data.</text>
</comment>